<keyword evidence="2" id="KW-1185">Reference proteome</keyword>
<dbReference type="EMBL" id="VWPH01000015">
    <property type="protein sequence ID" value="KAA5828437.1"/>
    <property type="molecule type" value="Genomic_DNA"/>
</dbReference>
<evidence type="ECO:0000313" key="1">
    <source>
        <dbReference type="EMBL" id="KAA5828437.1"/>
    </source>
</evidence>
<organism evidence="1 2">
    <name type="scientific">Saccharopolyspora hirsuta</name>
    <dbReference type="NCBI Taxonomy" id="1837"/>
    <lineage>
        <taxon>Bacteria</taxon>
        <taxon>Bacillati</taxon>
        <taxon>Actinomycetota</taxon>
        <taxon>Actinomycetes</taxon>
        <taxon>Pseudonocardiales</taxon>
        <taxon>Pseudonocardiaceae</taxon>
        <taxon>Saccharopolyspora</taxon>
    </lineage>
</organism>
<accession>A0A5M7BK04</accession>
<comment type="caution">
    <text evidence="1">The sequence shown here is derived from an EMBL/GenBank/DDBJ whole genome shotgun (WGS) entry which is preliminary data.</text>
</comment>
<sequence length="290" mass="31307">MISWNDLPASVQDAVQGHVGPISAAAAVRGGQNSDIAAVLHRDTALPVFLKGVRGVSRRMRWLRNETIAAPLTGGLSPGVLFAEDVEEWLVVGFEHVTGRAASLAPGSPDLALVAEAVNRIGTQPGGSLRPLRDRWSVTDWWHKLAIAAPDVVDGWDVDAATRWARTFPELARGDRLAHTDLHGEQFLIDHDEVRVIDWGYPGCGAPWVDAAFIVLRLIEAGHHPGEAERWARAHLVHFTDGEHLTAFAMHIAGLWGYWAATGDISGAPGRAQLARTYAAWRCGAGRSSG</sequence>
<reference evidence="1 2" key="1">
    <citation type="submission" date="2019-09" db="EMBL/GenBank/DDBJ databases">
        <title>Draft genome sequence of the thermophilic Saccharopolyspora hirsuta VKM Ac-666T.</title>
        <authorList>
            <person name="Lobastova T.G."/>
            <person name="Fokina V."/>
            <person name="Bragin E.Y."/>
            <person name="Shtratnikova V.Y."/>
            <person name="Starodumova I.P."/>
            <person name="Tarlachkov S.V."/>
            <person name="Donova M.V."/>
        </authorList>
    </citation>
    <scope>NUCLEOTIDE SEQUENCE [LARGE SCALE GENOMIC DNA]</scope>
    <source>
        <strain evidence="1 2">VKM Ac-666</strain>
    </source>
</reference>
<gene>
    <name evidence="1" type="ORF">F1721_28780</name>
</gene>
<name>A0A5M7BK04_SACHI</name>
<dbReference type="InterPro" id="IPR011009">
    <property type="entry name" value="Kinase-like_dom_sf"/>
</dbReference>
<dbReference type="Gene3D" id="3.90.1200.10">
    <property type="match status" value="1"/>
</dbReference>
<dbReference type="RefSeq" id="WP_150069937.1">
    <property type="nucleotide sequence ID" value="NZ_VWPH01000015.1"/>
</dbReference>
<dbReference type="AlphaFoldDB" id="A0A5M7BK04"/>
<dbReference type="OrthoDB" id="2570531at2"/>
<evidence type="ECO:0000313" key="2">
    <source>
        <dbReference type="Proteomes" id="UP000323946"/>
    </source>
</evidence>
<dbReference type="SUPFAM" id="SSF56112">
    <property type="entry name" value="Protein kinase-like (PK-like)"/>
    <property type="match status" value="1"/>
</dbReference>
<dbReference type="Proteomes" id="UP000323946">
    <property type="component" value="Unassembled WGS sequence"/>
</dbReference>
<proteinExistence type="predicted"/>
<protein>
    <submittedName>
        <fullName evidence="1">Uncharacterized protein</fullName>
    </submittedName>
</protein>